<name>A0A2P2NB07_RHIMU</name>
<reference evidence="2" key="1">
    <citation type="submission" date="2018-02" db="EMBL/GenBank/DDBJ databases">
        <title>Rhizophora mucronata_Transcriptome.</title>
        <authorList>
            <person name="Meera S.P."/>
            <person name="Sreeshan A."/>
            <person name="Augustine A."/>
        </authorList>
    </citation>
    <scope>NUCLEOTIDE SEQUENCE</scope>
    <source>
        <tissue evidence="2">Leaf</tissue>
    </source>
</reference>
<feature type="compositionally biased region" description="Basic and acidic residues" evidence="1">
    <location>
        <begin position="23"/>
        <end position="34"/>
    </location>
</feature>
<evidence type="ECO:0000256" key="1">
    <source>
        <dbReference type="SAM" id="MobiDB-lite"/>
    </source>
</evidence>
<dbReference type="AlphaFoldDB" id="A0A2P2NB07"/>
<dbReference type="EMBL" id="GGEC01059192">
    <property type="protein sequence ID" value="MBX39676.1"/>
    <property type="molecule type" value="Transcribed_RNA"/>
</dbReference>
<proteinExistence type="predicted"/>
<organism evidence="2">
    <name type="scientific">Rhizophora mucronata</name>
    <name type="common">Asiatic mangrove</name>
    <dbReference type="NCBI Taxonomy" id="61149"/>
    <lineage>
        <taxon>Eukaryota</taxon>
        <taxon>Viridiplantae</taxon>
        <taxon>Streptophyta</taxon>
        <taxon>Embryophyta</taxon>
        <taxon>Tracheophyta</taxon>
        <taxon>Spermatophyta</taxon>
        <taxon>Magnoliopsida</taxon>
        <taxon>eudicotyledons</taxon>
        <taxon>Gunneridae</taxon>
        <taxon>Pentapetalae</taxon>
        <taxon>rosids</taxon>
        <taxon>fabids</taxon>
        <taxon>Malpighiales</taxon>
        <taxon>Rhizophoraceae</taxon>
        <taxon>Rhizophora</taxon>
    </lineage>
</organism>
<feature type="compositionally biased region" description="Basic residues" evidence="1">
    <location>
        <begin position="1"/>
        <end position="22"/>
    </location>
</feature>
<sequence length="41" mass="4885">MHIHMPRKQSTKVQRSQKKKQGKLLEGHLGDYSKTRTLPRR</sequence>
<accession>A0A2P2NB07</accession>
<feature type="region of interest" description="Disordered" evidence="1">
    <location>
        <begin position="1"/>
        <end position="41"/>
    </location>
</feature>
<protein>
    <submittedName>
        <fullName evidence="2">Uncharacterized protein</fullName>
    </submittedName>
</protein>
<evidence type="ECO:0000313" key="2">
    <source>
        <dbReference type="EMBL" id="MBX39676.1"/>
    </source>
</evidence>